<comment type="caution">
    <text evidence="1">The sequence shown here is derived from an EMBL/GenBank/DDBJ whole genome shotgun (WGS) entry which is preliminary data.</text>
</comment>
<proteinExistence type="predicted"/>
<protein>
    <submittedName>
        <fullName evidence="1">Uncharacterized protein</fullName>
    </submittedName>
</protein>
<keyword evidence="2" id="KW-1185">Reference proteome</keyword>
<organism evidence="1 2">
    <name type="scientific">Holothuria leucospilota</name>
    <name type="common">Black long sea cucumber</name>
    <name type="synonym">Mertensiothuria leucospilota</name>
    <dbReference type="NCBI Taxonomy" id="206669"/>
    <lineage>
        <taxon>Eukaryota</taxon>
        <taxon>Metazoa</taxon>
        <taxon>Echinodermata</taxon>
        <taxon>Eleutherozoa</taxon>
        <taxon>Echinozoa</taxon>
        <taxon>Holothuroidea</taxon>
        <taxon>Aspidochirotacea</taxon>
        <taxon>Aspidochirotida</taxon>
        <taxon>Holothuriidae</taxon>
        <taxon>Holothuria</taxon>
    </lineage>
</organism>
<sequence>MPSVAESKVALVVNHAVVTAGNCPNNSSLVTVTYGITGMNCRMEACTLYRCTYDTCHYLFVEENPSPDTRNTYKRTLGQYLVTQFDFKTIATNVK</sequence>
<dbReference type="EMBL" id="JAIZAY010000019">
    <property type="protein sequence ID" value="KAJ8023464.1"/>
    <property type="molecule type" value="Genomic_DNA"/>
</dbReference>
<dbReference type="Proteomes" id="UP001152320">
    <property type="component" value="Chromosome 19"/>
</dbReference>
<reference evidence="1" key="1">
    <citation type="submission" date="2021-10" db="EMBL/GenBank/DDBJ databases">
        <title>Tropical sea cucumber genome reveals ecological adaptation and Cuvierian tubules defense mechanism.</title>
        <authorList>
            <person name="Chen T."/>
        </authorList>
    </citation>
    <scope>NUCLEOTIDE SEQUENCE</scope>
    <source>
        <strain evidence="1">Nanhai2018</strain>
        <tissue evidence="1">Muscle</tissue>
    </source>
</reference>
<dbReference type="AlphaFoldDB" id="A0A9Q1BFP7"/>
<name>A0A9Q1BFP7_HOLLE</name>
<evidence type="ECO:0000313" key="1">
    <source>
        <dbReference type="EMBL" id="KAJ8023464.1"/>
    </source>
</evidence>
<evidence type="ECO:0000313" key="2">
    <source>
        <dbReference type="Proteomes" id="UP001152320"/>
    </source>
</evidence>
<gene>
    <name evidence="1" type="ORF">HOLleu_35917</name>
</gene>
<accession>A0A9Q1BFP7</accession>